<organism evidence="2 3">
    <name type="scientific">Streptomyces yaizuensis</name>
    <dbReference type="NCBI Taxonomy" id="2989713"/>
    <lineage>
        <taxon>Bacteria</taxon>
        <taxon>Bacillati</taxon>
        <taxon>Actinomycetota</taxon>
        <taxon>Actinomycetes</taxon>
        <taxon>Kitasatosporales</taxon>
        <taxon>Streptomycetaceae</taxon>
        <taxon>Streptomyces</taxon>
    </lineage>
</organism>
<evidence type="ECO:0000313" key="2">
    <source>
        <dbReference type="EMBL" id="GLF92653.1"/>
    </source>
</evidence>
<feature type="region of interest" description="Disordered" evidence="1">
    <location>
        <begin position="82"/>
        <end position="119"/>
    </location>
</feature>
<dbReference type="RefSeq" id="WP_323444783.1">
    <property type="nucleotide sequence ID" value="NZ_BSBI01000001.1"/>
</dbReference>
<evidence type="ECO:0000313" key="3">
    <source>
        <dbReference type="Proteomes" id="UP001291653"/>
    </source>
</evidence>
<name>A0ABQ5NQJ5_9ACTN</name>
<sequence length="119" mass="12793">MPQPTTPTLSPDPAREPAAYSSLTHALADALIDILRYVDACDDGQVALDDAVRILEGMAHVVDLLSEEQRQELRELLRAMAEGESDPGRRDFLAGFPEGFGLDEDGTDPLGTDPFGPGD</sequence>
<accession>A0ABQ5NQJ5</accession>
<gene>
    <name evidence="2" type="ORF">SYYSPA8_00170</name>
</gene>
<protein>
    <submittedName>
        <fullName evidence="2">Uncharacterized protein</fullName>
    </submittedName>
</protein>
<comment type="caution">
    <text evidence="2">The sequence shown here is derived from an EMBL/GenBank/DDBJ whole genome shotgun (WGS) entry which is preliminary data.</text>
</comment>
<dbReference type="Proteomes" id="UP001291653">
    <property type="component" value="Unassembled WGS sequence"/>
</dbReference>
<reference evidence="2 3" key="1">
    <citation type="submission" date="2022-10" db="EMBL/GenBank/DDBJ databases">
        <title>Draft genome sequence of Streptomyces sp. YSPA8.</title>
        <authorList>
            <person name="Moriuchi R."/>
            <person name="Dohra H."/>
            <person name="Yamamura H."/>
            <person name="Kodani S."/>
        </authorList>
    </citation>
    <scope>NUCLEOTIDE SEQUENCE [LARGE SCALE GENOMIC DNA]</scope>
    <source>
        <strain evidence="2 3">YSPA8</strain>
    </source>
</reference>
<dbReference type="EMBL" id="BSBI01000001">
    <property type="protein sequence ID" value="GLF92653.1"/>
    <property type="molecule type" value="Genomic_DNA"/>
</dbReference>
<evidence type="ECO:0000256" key="1">
    <source>
        <dbReference type="SAM" id="MobiDB-lite"/>
    </source>
</evidence>
<keyword evidence="3" id="KW-1185">Reference proteome</keyword>
<proteinExistence type="predicted"/>